<accession>A0A6G1CUF1</accession>
<dbReference type="AlphaFoldDB" id="A0A6G1CUF1"/>
<comment type="caution">
    <text evidence="1">The sequence shown here is derived from an EMBL/GenBank/DDBJ whole genome shotgun (WGS) entry which is preliminary data.</text>
</comment>
<sequence length="65" mass="7149">MDPASVISKIGRRRATPVCCFALGRTSAKRSGHQGLQFGYRFGLPNKLGWRNDEDDGDGIGYNFS</sequence>
<proteinExistence type="predicted"/>
<evidence type="ECO:0000313" key="1">
    <source>
        <dbReference type="EMBL" id="KAF0903770.1"/>
    </source>
</evidence>
<name>A0A6G1CUF1_9ORYZ</name>
<evidence type="ECO:0000313" key="2">
    <source>
        <dbReference type="Proteomes" id="UP000479710"/>
    </source>
</evidence>
<keyword evidence="2" id="KW-1185">Reference proteome</keyword>
<gene>
    <name evidence="1" type="ORF">E2562_029878</name>
</gene>
<protein>
    <submittedName>
        <fullName evidence="1">Uncharacterized protein</fullName>
    </submittedName>
</protein>
<dbReference type="Proteomes" id="UP000479710">
    <property type="component" value="Unassembled WGS sequence"/>
</dbReference>
<reference evidence="1 2" key="1">
    <citation type="submission" date="2019-11" db="EMBL/GenBank/DDBJ databases">
        <title>Whole genome sequence of Oryza granulata.</title>
        <authorList>
            <person name="Li W."/>
        </authorList>
    </citation>
    <scope>NUCLEOTIDE SEQUENCE [LARGE SCALE GENOMIC DNA]</scope>
    <source>
        <strain evidence="2">cv. Menghai</strain>
        <tissue evidence="1">Leaf</tissue>
    </source>
</reference>
<organism evidence="1 2">
    <name type="scientific">Oryza meyeriana var. granulata</name>
    <dbReference type="NCBI Taxonomy" id="110450"/>
    <lineage>
        <taxon>Eukaryota</taxon>
        <taxon>Viridiplantae</taxon>
        <taxon>Streptophyta</taxon>
        <taxon>Embryophyta</taxon>
        <taxon>Tracheophyta</taxon>
        <taxon>Spermatophyta</taxon>
        <taxon>Magnoliopsida</taxon>
        <taxon>Liliopsida</taxon>
        <taxon>Poales</taxon>
        <taxon>Poaceae</taxon>
        <taxon>BOP clade</taxon>
        <taxon>Oryzoideae</taxon>
        <taxon>Oryzeae</taxon>
        <taxon>Oryzinae</taxon>
        <taxon>Oryza</taxon>
        <taxon>Oryza meyeriana</taxon>
    </lineage>
</organism>
<dbReference type="EMBL" id="SPHZ02000008">
    <property type="protein sequence ID" value="KAF0903770.1"/>
    <property type="molecule type" value="Genomic_DNA"/>
</dbReference>